<comment type="caution">
    <text evidence="2">The sequence shown here is derived from an EMBL/GenBank/DDBJ whole genome shotgun (WGS) entry which is preliminary data.</text>
</comment>
<name>A0ABV6XJ65_9ACTN</name>
<dbReference type="EMBL" id="JBEUKS010000002">
    <property type="protein sequence ID" value="MFC1437969.1"/>
    <property type="molecule type" value="Genomic_DNA"/>
</dbReference>
<sequence>MATTSHPLPDEPGFDDSPAARAALVAARSLRPATTAVADVGSATAPGPEGLGDLPPTLGVPGAARLLGISRTSAHTLIRHGTFPCPVFRCGARYKIPTAHLLKLLGLAPSGE</sequence>
<dbReference type="Pfam" id="PF12728">
    <property type="entry name" value="HTH_17"/>
    <property type="match status" value="1"/>
</dbReference>
<evidence type="ECO:0000259" key="1">
    <source>
        <dbReference type="Pfam" id="PF12728"/>
    </source>
</evidence>
<evidence type="ECO:0000313" key="3">
    <source>
        <dbReference type="Proteomes" id="UP001592581"/>
    </source>
</evidence>
<evidence type="ECO:0000313" key="2">
    <source>
        <dbReference type="EMBL" id="MFC1437969.1"/>
    </source>
</evidence>
<dbReference type="InterPro" id="IPR041657">
    <property type="entry name" value="HTH_17"/>
</dbReference>
<reference evidence="2 3" key="1">
    <citation type="submission" date="2024-06" db="EMBL/GenBank/DDBJ databases">
        <authorList>
            <person name="Lee S.D."/>
        </authorList>
    </citation>
    <scope>NUCLEOTIDE SEQUENCE [LARGE SCALE GENOMIC DNA]</scope>
    <source>
        <strain evidence="2 3">N1-10</strain>
    </source>
</reference>
<protein>
    <submittedName>
        <fullName evidence="2">Helix-turn-helix domain-containing protein</fullName>
    </submittedName>
</protein>
<keyword evidence="3" id="KW-1185">Reference proteome</keyword>
<feature type="domain" description="Helix-turn-helix" evidence="1">
    <location>
        <begin position="60"/>
        <end position="105"/>
    </location>
</feature>
<accession>A0ABV6XJ65</accession>
<gene>
    <name evidence="2" type="ORF">ABUW04_06830</name>
</gene>
<dbReference type="RefSeq" id="WP_380563563.1">
    <property type="nucleotide sequence ID" value="NZ_JBEUKS010000002.1"/>
</dbReference>
<organism evidence="2 3">
    <name type="scientific">Streptacidiphilus jeojiensis</name>
    <dbReference type="NCBI Taxonomy" id="3229225"/>
    <lineage>
        <taxon>Bacteria</taxon>
        <taxon>Bacillati</taxon>
        <taxon>Actinomycetota</taxon>
        <taxon>Actinomycetes</taxon>
        <taxon>Kitasatosporales</taxon>
        <taxon>Streptomycetaceae</taxon>
        <taxon>Streptacidiphilus</taxon>
    </lineage>
</organism>
<proteinExistence type="predicted"/>
<dbReference type="Proteomes" id="UP001592581">
    <property type="component" value="Unassembled WGS sequence"/>
</dbReference>